<dbReference type="SUPFAM" id="SSF161111">
    <property type="entry name" value="Cation efflux protein transmembrane domain-like"/>
    <property type="match status" value="2"/>
</dbReference>
<reference evidence="12" key="1">
    <citation type="submission" date="2016-05" db="EMBL/GenBank/DDBJ databases">
        <title>Comparative genomics of biotechnologically important yeasts.</title>
        <authorList>
            <consortium name="DOE Joint Genome Institute"/>
            <person name="Riley R."/>
            <person name="Haridas S."/>
            <person name="Wolfe K.H."/>
            <person name="Lopes M.R."/>
            <person name="Hittinger C.T."/>
            <person name="Goker M."/>
            <person name="Salamov A."/>
            <person name="Wisecaver J."/>
            <person name="Long T.M."/>
            <person name="Aerts A.L."/>
            <person name="Barry K."/>
            <person name="Choi C."/>
            <person name="Clum A."/>
            <person name="Coughlan A.Y."/>
            <person name="Deshpande S."/>
            <person name="Douglass A.P."/>
            <person name="Hanson S.J."/>
            <person name="Klenk H.-P."/>
            <person name="Labutti K."/>
            <person name="Lapidus A."/>
            <person name="Lindquist E."/>
            <person name="Lipzen A."/>
            <person name="Meier-Kolthoff J.P."/>
            <person name="Ohm R.A."/>
            <person name="Otillar R.P."/>
            <person name="Pangilinan J."/>
            <person name="Peng Y."/>
            <person name="Rokas A."/>
            <person name="Rosa C.A."/>
            <person name="Scheuner C."/>
            <person name="Sibirny A.A."/>
            <person name="Slot J.C."/>
            <person name="Stielow J.B."/>
            <person name="Sun H."/>
            <person name="Kurtzman C.P."/>
            <person name="Blackwell M."/>
            <person name="Grigoriev I.V."/>
            <person name="Jeffries T.W."/>
        </authorList>
    </citation>
    <scope>NUCLEOTIDE SEQUENCE [LARGE SCALE GENOMIC DNA]</scope>
    <source>
        <strain evidence="12">DSM 1968</strain>
    </source>
</reference>
<evidence type="ECO:0000256" key="1">
    <source>
        <dbReference type="ARBA" id="ARBA00004141"/>
    </source>
</evidence>
<dbReference type="PANTHER" id="PTHR45755">
    <property type="match status" value="1"/>
</dbReference>
<comment type="similarity">
    <text evidence="2 8">Belongs to the cation diffusion facilitator (CDF) transporter (TC 2.A.4) family. SLC30A subfamily.</text>
</comment>
<evidence type="ECO:0000256" key="4">
    <source>
        <dbReference type="ARBA" id="ARBA00022692"/>
    </source>
</evidence>
<evidence type="ECO:0000256" key="8">
    <source>
        <dbReference type="RuleBase" id="RU369017"/>
    </source>
</evidence>
<dbReference type="GO" id="GO:1904257">
    <property type="term" value="P:zinc ion import into Golgi lumen"/>
    <property type="evidence" value="ECO:0007669"/>
    <property type="project" value="TreeGrafter"/>
</dbReference>
<dbReference type="STRING" id="1344418.A0A1D2VK89"/>
<feature type="transmembrane region" description="Helical" evidence="8">
    <location>
        <begin position="140"/>
        <end position="161"/>
    </location>
</feature>
<dbReference type="InterPro" id="IPR002524">
    <property type="entry name" value="Cation_efflux"/>
</dbReference>
<proteinExistence type="inferred from homology"/>
<comment type="subcellular location">
    <subcellularLocation>
        <location evidence="8">Endoplasmic reticulum membrane</location>
        <topology evidence="8">Multi-pass membrane protein</topology>
    </subcellularLocation>
    <subcellularLocation>
        <location evidence="1">Membrane</location>
        <topology evidence="1">Multi-pass membrane protein</topology>
    </subcellularLocation>
</comment>
<evidence type="ECO:0000256" key="6">
    <source>
        <dbReference type="ARBA" id="ARBA00023065"/>
    </source>
</evidence>
<dbReference type="GO" id="GO:0005789">
    <property type="term" value="C:endoplasmic reticulum membrane"/>
    <property type="evidence" value="ECO:0007669"/>
    <property type="project" value="UniProtKB-SubCell"/>
</dbReference>
<dbReference type="GO" id="GO:0031410">
    <property type="term" value="C:cytoplasmic vesicle"/>
    <property type="evidence" value="ECO:0007669"/>
    <property type="project" value="TreeGrafter"/>
</dbReference>
<evidence type="ECO:0000256" key="2">
    <source>
        <dbReference type="ARBA" id="ARBA00008873"/>
    </source>
</evidence>
<evidence type="ECO:0000256" key="5">
    <source>
        <dbReference type="ARBA" id="ARBA00022989"/>
    </source>
</evidence>
<dbReference type="EMBL" id="KV454478">
    <property type="protein sequence ID" value="ODV62009.1"/>
    <property type="molecule type" value="Genomic_DNA"/>
</dbReference>
<accession>A0A1D2VK89</accession>
<evidence type="ECO:0000259" key="10">
    <source>
        <dbReference type="Pfam" id="PF01545"/>
    </source>
</evidence>
<dbReference type="InterPro" id="IPR058533">
    <property type="entry name" value="Cation_efflux_TM"/>
</dbReference>
<name>A0A1D2VK89_9ASCO</name>
<gene>
    <name evidence="11" type="ORF">ASCRUDRAFT_33594</name>
</gene>
<keyword evidence="6 8" id="KW-0406">Ion transport</keyword>
<feature type="non-terminal residue" evidence="11">
    <location>
        <position position="1"/>
    </location>
</feature>
<evidence type="ECO:0000256" key="9">
    <source>
        <dbReference type="SAM" id="MobiDB-lite"/>
    </source>
</evidence>
<comment type="caution">
    <text evidence="8">Lacks conserved residue(s) required for the propagation of feature annotation.</text>
</comment>
<evidence type="ECO:0000313" key="12">
    <source>
        <dbReference type="Proteomes" id="UP000095038"/>
    </source>
</evidence>
<dbReference type="OrthoDB" id="78669at2759"/>
<feature type="compositionally biased region" description="Low complexity" evidence="9">
    <location>
        <begin position="176"/>
        <end position="189"/>
    </location>
</feature>
<protein>
    <recommendedName>
        <fullName evidence="8">Zinc transporter</fullName>
    </recommendedName>
</protein>
<dbReference type="AlphaFoldDB" id="A0A1D2VK89"/>
<dbReference type="GeneID" id="30964080"/>
<feature type="domain" description="Cation efflux protein transmembrane" evidence="10">
    <location>
        <begin position="96"/>
        <end position="304"/>
    </location>
</feature>
<dbReference type="InterPro" id="IPR045316">
    <property type="entry name" value="Msc2-like"/>
</dbReference>
<feature type="transmembrane region" description="Helical" evidence="8">
    <location>
        <begin position="107"/>
        <end position="128"/>
    </location>
</feature>
<dbReference type="PANTHER" id="PTHR45755:SF4">
    <property type="entry name" value="ZINC TRANSPORTER 7"/>
    <property type="match status" value="1"/>
</dbReference>
<keyword evidence="8" id="KW-0256">Endoplasmic reticulum</keyword>
<dbReference type="Proteomes" id="UP000095038">
    <property type="component" value="Unassembled WGS sequence"/>
</dbReference>
<dbReference type="InParanoid" id="A0A1D2VK89"/>
<keyword evidence="12" id="KW-1185">Reference proteome</keyword>
<dbReference type="NCBIfam" id="TIGR01297">
    <property type="entry name" value="CDF"/>
    <property type="match status" value="1"/>
</dbReference>
<organism evidence="11 12">
    <name type="scientific">Ascoidea rubescens DSM 1968</name>
    <dbReference type="NCBI Taxonomy" id="1344418"/>
    <lineage>
        <taxon>Eukaryota</taxon>
        <taxon>Fungi</taxon>
        <taxon>Dikarya</taxon>
        <taxon>Ascomycota</taxon>
        <taxon>Saccharomycotina</taxon>
        <taxon>Saccharomycetes</taxon>
        <taxon>Ascoideaceae</taxon>
        <taxon>Ascoidea</taxon>
    </lineage>
</organism>
<dbReference type="GO" id="GO:0006882">
    <property type="term" value="P:intracellular zinc ion homeostasis"/>
    <property type="evidence" value="ECO:0007669"/>
    <property type="project" value="InterPro"/>
</dbReference>
<dbReference type="InterPro" id="IPR027469">
    <property type="entry name" value="Cation_efflux_TMD_sf"/>
</dbReference>
<keyword evidence="5 8" id="KW-1133">Transmembrane helix</keyword>
<dbReference type="Gene3D" id="1.20.1510.10">
    <property type="entry name" value="Cation efflux protein transmembrane domain"/>
    <property type="match status" value="2"/>
</dbReference>
<evidence type="ECO:0000256" key="7">
    <source>
        <dbReference type="ARBA" id="ARBA00023136"/>
    </source>
</evidence>
<keyword evidence="4 8" id="KW-0812">Transmembrane</keyword>
<dbReference type="Pfam" id="PF01545">
    <property type="entry name" value="Cation_efflux"/>
    <property type="match status" value="2"/>
</dbReference>
<keyword evidence="7 8" id="KW-0472">Membrane</keyword>
<feature type="transmembrane region" description="Helical" evidence="8">
    <location>
        <begin position="282"/>
        <end position="307"/>
    </location>
</feature>
<keyword evidence="3 8" id="KW-0813">Transport</keyword>
<sequence>ITQFLFLNFSFMIIQMIYSFKSRSLGLFSDSLHMLLDCSSLAIGLFAKFISKKFSSIFYNKNQYLIRHSSTSYSNNNNNININNNNNIISQILISKYPFGLSRIENLAAFINGILLLSIVQDIFFQSIDRILNPISLVNVNQLLIVSILGLVVNLVGIFAFNHGHDGHSHGHSHAISHSSSSSSSHSHSLLPNHLSLDCIDEHCNDEHVKLNTINDVNKFKSSSGSLDTNTGNFVQTHSDENMRGIFLHILADTLGSVGVVISTIFLIYFPTLKVLDPFSSLFIIVLIFLSSLPLIKSSCFNLLLILDDNERINLNDGLNNTSYVNAESLIRELLHDLYELPGVLNYSVVRIWKDTECELIGYIHIQYPDGENSTIIRKRCEKLIFEKYKLKLFIQLENESSSCWCRNNLVNNGEKNGFKANIVNGNIKNNSINSYDNTITYI</sequence>
<dbReference type="RefSeq" id="XP_020048316.1">
    <property type="nucleotide sequence ID" value="XM_020190444.1"/>
</dbReference>
<feature type="transmembrane region" description="Helical" evidence="8">
    <location>
        <begin position="246"/>
        <end position="270"/>
    </location>
</feature>
<dbReference type="GO" id="GO:0005385">
    <property type="term" value="F:zinc ion transmembrane transporter activity"/>
    <property type="evidence" value="ECO:0007669"/>
    <property type="project" value="UniProtKB-UniRule"/>
</dbReference>
<feature type="region of interest" description="Disordered" evidence="9">
    <location>
        <begin position="170"/>
        <end position="189"/>
    </location>
</feature>
<dbReference type="GO" id="GO:0005794">
    <property type="term" value="C:Golgi apparatus"/>
    <property type="evidence" value="ECO:0007669"/>
    <property type="project" value="TreeGrafter"/>
</dbReference>
<feature type="domain" description="Cation efflux protein transmembrane" evidence="10">
    <location>
        <begin position="4"/>
        <end position="53"/>
    </location>
</feature>
<evidence type="ECO:0000256" key="3">
    <source>
        <dbReference type="ARBA" id="ARBA00022448"/>
    </source>
</evidence>
<comment type="function">
    <text evidence="8">Functions as a zinc transporter.</text>
</comment>
<evidence type="ECO:0000313" key="11">
    <source>
        <dbReference type="EMBL" id="ODV62009.1"/>
    </source>
</evidence>